<accession>A0A5N7N199</accession>
<dbReference type="Pfam" id="PF04191">
    <property type="entry name" value="PEMT"/>
    <property type="match status" value="1"/>
</dbReference>
<keyword evidence="2 5" id="KW-0812">Transmembrane</keyword>
<keyword evidence="3 5" id="KW-1133">Transmembrane helix</keyword>
<feature type="transmembrane region" description="Helical" evidence="5">
    <location>
        <begin position="75"/>
        <end position="94"/>
    </location>
</feature>
<dbReference type="GO" id="GO:0032259">
    <property type="term" value="P:methylation"/>
    <property type="evidence" value="ECO:0007669"/>
    <property type="project" value="UniProtKB-KW"/>
</dbReference>
<protein>
    <submittedName>
        <fullName evidence="6">Isoprenylcysteine carboxylmethyltransferase family protein</fullName>
    </submittedName>
</protein>
<dbReference type="GO" id="GO:0012505">
    <property type="term" value="C:endomembrane system"/>
    <property type="evidence" value="ECO:0007669"/>
    <property type="project" value="UniProtKB-SubCell"/>
</dbReference>
<dbReference type="Proteomes" id="UP000403266">
    <property type="component" value="Unassembled WGS sequence"/>
</dbReference>
<reference evidence="6 7" key="1">
    <citation type="journal article" date="2019" name="Syst. Appl. Microbiol.">
        <title>Microvirga tunisiensis sp. nov., a root nodule symbiotic bacterium isolated from Lupinus micranthus and L. luteus grown in Northern Tunisia.</title>
        <authorList>
            <person name="Msaddak A."/>
            <person name="Rejili M."/>
            <person name="Duran D."/>
            <person name="Mars M."/>
            <person name="Palacios J.M."/>
            <person name="Ruiz-Argueso T."/>
            <person name="Rey L."/>
            <person name="Imperial J."/>
        </authorList>
    </citation>
    <scope>NUCLEOTIDE SEQUENCE [LARGE SCALE GENOMIC DNA]</scope>
    <source>
        <strain evidence="6 7">Lmie10</strain>
    </source>
</reference>
<keyword evidence="4 5" id="KW-0472">Membrane</keyword>
<organism evidence="6 7">
    <name type="scientific">Microvirga tunisiensis</name>
    <dbReference type="NCBI Taxonomy" id="2108360"/>
    <lineage>
        <taxon>Bacteria</taxon>
        <taxon>Pseudomonadati</taxon>
        <taxon>Pseudomonadota</taxon>
        <taxon>Alphaproteobacteria</taxon>
        <taxon>Hyphomicrobiales</taxon>
        <taxon>Methylobacteriaceae</taxon>
        <taxon>Microvirga</taxon>
    </lineage>
</organism>
<evidence type="ECO:0000256" key="5">
    <source>
        <dbReference type="SAM" id="Phobius"/>
    </source>
</evidence>
<keyword evidence="7" id="KW-1185">Reference proteome</keyword>
<keyword evidence="6" id="KW-0808">Transferase</keyword>
<name>A0A5N7N199_9HYPH</name>
<comment type="subcellular location">
    <subcellularLocation>
        <location evidence="1">Endomembrane system</location>
        <topology evidence="1">Multi-pass membrane protein</topology>
    </subcellularLocation>
</comment>
<proteinExistence type="predicted"/>
<feature type="transmembrane region" description="Helical" evidence="5">
    <location>
        <begin position="46"/>
        <end position="63"/>
    </location>
</feature>
<keyword evidence="6" id="KW-0489">Methyltransferase</keyword>
<evidence type="ECO:0000313" key="6">
    <source>
        <dbReference type="EMBL" id="MPR29716.1"/>
    </source>
</evidence>
<evidence type="ECO:0000256" key="4">
    <source>
        <dbReference type="ARBA" id="ARBA00023136"/>
    </source>
</evidence>
<dbReference type="OrthoDB" id="9789029at2"/>
<sequence length="212" mass="23385">MHPSGSPSSHRLPHALDVLERVALVLFYSFMSWSFLSSWIETGSAATLIVLASEGTVLAFVLIRRRTSDISTSTADWLLAFAGTVLPMLVRPVADGGIVPVLACIPIMLMGFVLQISAKLTLRRSFGVIPANRGIKASGPYRFCRHPMYAGYVMTQVGFLLINPSLWNSLIYACALAIQIGRILAEERLLSKDEAYRRFIVAVPYRLVPLVF</sequence>
<dbReference type="PANTHER" id="PTHR43847">
    <property type="entry name" value="BLL3993 PROTEIN"/>
    <property type="match status" value="1"/>
</dbReference>
<dbReference type="PANTHER" id="PTHR43847:SF1">
    <property type="entry name" value="BLL3993 PROTEIN"/>
    <property type="match status" value="1"/>
</dbReference>
<gene>
    <name evidence="6" type="ORF">FS320_32725</name>
</gene>
<evidence type="ECO:0000256" key="2">
    <source>
        <dbReference type="ARBA" id="ARBA00022692"/>
    </source>
</evidence>
<dbReference type="Gene3D" id="1.20.120.1630">
    <property type="match status" value="1"/>
</dbReference>
<dbReference type="EMBL" id="VOSK01000261">
    <property type="protein sequence ID" value="MPR29716.1"/>
    <property type="molecule type" value="Genomic_DNA"/>
</dbReference>
<dbReference type="RefSeq" id="WP_152716607.1">
    <property type="nucleotide sequence ID" value="NZ_VOSJ01000281.1"/>
</dbReference>
<dbReference type="InterPro" id="IPR007318">
    <property type="entry name" value="Phopholipid_MeTrfase"/>
</dbReference>
<dbReference type="InterPro" id="IPR052527">
    <property type="entry name" value="Metal_cation-efflux_comp"/>
</dbReference>
<feature type="transmembrane region" description="Helical" evidence="5">
    <location>
        <begin position="100"/>
        <end position="122"/>
    </location>
</feature>
<comment type="caution">
    <text evidence="6">The sequence shown here is derived from an EMBL/GenBank/DDBJ whole genome shotgun (WGS) entry which is preliminary data.</text>
</comment>
<evidence type="ECO:0000256" key="1">
    <source>
        <dbReference type="ARBA" id="ARBA00004127"/>
    </source>
</evidence>
<feature type="transmembrane region" description="Helical" evidence="5">
    <location>
        <begin position="169"/>
        <end position="185"/>
    </location>
</feature>
<evidence type="ECO:0000313" key="7">
    <source>
        <dbReference type="Proteomes" id="UP000403266"/>
    </source>
</evidence>
<evidence type="ECO:0000256" key="3">
    <source>
        <dbReference type="ARBA" id="ARBA00022989"/>
    </source>
</evidence>
<dbReference type="AlphaFoldDB" id="A0A5N7N199"/>
<dbReference type="GO" id="GO:0008168">
    <property type="term" value="F:methyltransferase activity"/>
    <property type="evidence" value="ECO:0007669"/>
    <property type="project" value="UniProtKB-KW"/>
</dbReference>